<protein>
    <submittedName>
        <fullName evidence="1">Uncharacterized protein</fullName>
    </submittedName>
</protein>
<feature type="non-terminal residue" evidence="1">
    <location>
        <position position="1"/>
    </location>
</feature>
<dbReference type="EMBL" id="KQ421906">
    <property type="protein sequence ID" value="KOF75999.1"/>
    <property type="molecule type" value="Genomic_DNA"/>
</dbReference>
<reference evidence="1" key="1">
    <citation type="submission" date="2015-07" db="EMBL/GenBank/DDBJ databases">
        <title>MeaNS - Measles Nucleotide Surveillance Program.</title>
        <authorList>
            <person name="Tran T."/>
            <person name="Druce J."/>
        </authorList>
    </citation>
    <scope>NUCLEOTIDE SEQUENCE</scope>
    <source>
        <strain evidence="1">UCB-OBI-ISO-001</strain>
        <tissue evidence="1">Gonad</tissue>
    </source>
</reference>
<name>A0A0L8GGJ4_OCTBM</name>
<accession>A0A0L8GGJ4</accession>
<evidence type="ECO:0000313" key="1">
    <source>
        <dbReference type="EMBL" id="KOF75999.1"/>
    </source>
</evidence>
<gene>
    <name evidence="1" type="ORF">OCBIM_22033924mg</name>
</gene>
<sequence>INLSPPLSLVRSLIHAYTHSPNVIITHKHISTFIDIYKHKFHHIYTHTFPYIHTPIYTHYYHECHSNPFTMLSQNNLLTNMWCI</sequence>
<proteinExistence type="predicted"/>
<dbReference type="AlphaFoldDB" id="A0A0L8GGJ4"/>
<organism evidence="1">
    <name type="scientific">Octopus bimaculoides</name>
    <name type="common">California two-spotted octopus</name>
    <dbReference type="NCBI Taxonomy" id="37653"/>
    <lineage>
        <taxon>Eukaryota</taxon>
        <taxon>Metazoa</taxon>
        <taxon>Spiralia</taxon>
        <taxon>Lophotrochozoa</taxon>
        <taxon>Mollusca</taxon>
        <taxon>Cephalopoda</taxon>
        <taxon>Coleoidea</taxon>
        <taxon>Octopodiformes</taxon>
        <taxon>Octopoda</taxon>
        <taxon>Incirrata</taxon>
        <taxon>Octopodidae</taxon>
        <taxon>Octopus</taxon>
    </lineage>
</organism>